<evidence type="ECO:0000313" key="6">
    <source>
        <dbReference type="EMBL" id="CAJ0573940.1"/>
    </source>
</evidence>
<dbReference type="Pfam" id="PF00755">
    <property type="entry name" value="Carn_acyltransf"/>
    <property type="match status" value="1"/>
</dbReference>
<feature type="non-terminal residue" evidence="6">
    <location>
        <position position="1"/>
    </location>
</feature>
<organism evidence="6 7">
    <name type="scientific">Mesorhabditis spiculigera</name>
    <dbReference type="NCBI Taxonomy" id="96644"/>
    <lineage>
        <taxon>Eukaryota</taxon>
        <taxon>Metazoa</taxon>
        <taxon>Ecdysozoa</taxon>
        <taxon>Nematoda</taxon>
        <taxon>Chromadorea</taxon>
        <taxon>Rhabditida</taxon>
        <taxon>Rhabditina</taxon>
        <taxon>Rhabditomorpha</taxon>
        <taxon>Rhabditoidea</taxon>
        <taxon>Rhabditidae</taxon>
        <taxon>Mesorhabditinae</taxon>
        <taxon>Mesorhabditis</taxon>
    </lineage>
</organism>
<dbReference type="EMBL" id="CATQJA010002625">
    <property type="protein sequence ID" value="CAJ0573940.1"/>
    <property type="molecule type" value="Genomic_DNA"/>
</dbReference>
<keyword evidence="2" id="KW-0808">Transferase</keyword>
<sequence>MADKPQEKTFQYQNSLPKLGVPELDATLKKYLKSALVELPEKDRKETEKAVEEFRSSPLAGQLQQALLARKEQLDSWLDDWWYDAYCEIRGPLVPYLSLASIQPRAPRAIGSQICRAADSIYHMLKVWESLRKQTYPVMKSRGVIWDMNQNLCLFNAARVPQRPKDQMARYFKTEEQGACPSHIVILCRGNIWELDVMKNGALKSVDELYRAFEFVRNNSTKVRHSVATLTAEHRDTWADMRSHLQKLSSKNAENLLKIESSIFAVVLTDDEILEENELLVYSMMGQPDGQWADKNMNITIMKDGQITTQADHSNVDAIVVLDAGNISGRKIRHHVWTPNDNVDFEKPTLIDFALDKTVEKAIEEAENNFYKHKAQIGVRVLRYNGYGNDQLKKMKIYMDTVIQLAMQIAFRKVHGNYAPIYETASTRKFYLGRTETIRSRTPEAVAFTNALLESKPVNELRRLFKAAYDAHNKLMAEAMEGNGCDRHLYGLRKTLESMNKGSCSPKRAEPRIFQDKAWKHSGGDGNFKLSTSFIGYDKFGSYGYVSAMCTDGYGSFYRIHDDGMLLTASNFTSGTSNLDEYTKNIAWAMDRIGEVLGVHQAKL</sequence>
<dbReference type="AlphaFoldDB" id="A0AA36CRG1"/>
<keyword evidence="3" id="KW-0012">Acyltransferase</keyword>
<evidence type="ECO:0000259" key="5">
    <source>
        <dbReference type="Pfam" id="PF00755"/>
    </source>
</evidence>
<dbReference type="Proteomes" id="UP001177023">
    <property type="component" value="Unassembled WGS sequence"/>
</dbReference>
<name>A0AA36CRG1_9BILA</name>
<proteinExistence type="inferred from homology"/>
<evidence type="ECO:0000256" key="3">
    <source>
        <dbReference type="ARBA" id="ARBA00023315"/>
    </source>
</evidence>
<dbReference type="InterPro" id="IPR039551">
    <property type="entry name" value="Cho/carn_acyl_trans"/>
</dbReference>
<gene>
    <name evidence="6" type="ORF">MSPICULIGERA_LOCUS12284</name>
</gene>
<dbReference type="InterPro" id="IPR042231">
    <property type="entry name" value="Cho/carn_acyl_trans_2"/>
</dbReference>
<keyword evidence="7" id="KW-1185">Reference proteome</keyword>
<dbReference type="Gene3D" id="3.30.559.70">
    <property type="entry name" value="Choline/Carnitine o-acyltransferase, domain 2"/>
    <property type="match status" value="1"/>
</dbReference>
<reference evidence="6" key="1">
    <citation type="submission" date="2023-06" db="EMBL/GenBank/DDBJ databases">
        <authorList>
            <person name="Delattre M."/>
        </authorList>
    </citation>
    <scope>NUCLEOTIDE SEQUENCE</scope>
    <source>
        <strain evidence="6">AF72</strain>
    </source>
</reference>
<dbReference type="SUPFAM" id="SSF52777">
    <property type="entry name" value="CoA-dependent acyltransferases"/>
    <property type="match status" value="2"/>
</dbReference>
<accession>A0AA36CRG1</accession>
<evidence type="ECO:0000256" key="1">
    <source>
        <dbReference type="ARBA" id="ARBA00005232"/>
    </source>
</evidence>
<dbReference type="InterPro" id="IPR023213">
    <property type="entry name" value="CAT-like_dom_sf"/>
</dbReference>
<evidence type="ECO:0000256" key="2">
    <source>
        <dbReference type="ARBA" id="ARBA00022679"/>
    </source>
</evidence>
<evidence type="ECO:0000313" key="7">
    <source>
        <dbReference type="Proteomes" id="UP001177023"/>
    </source>
</evidence>
<dbReference type="PANTHER" id="PTHR22589">
    <property type="entry name" value="CARNITINE O-ACYLTRANSFERASE"/>
    <property type="match status" value="1"/>
</dbReference>
<evidence type="ECO:0000256" key="4">
    <source>
        <dbReference type="PIRSR" id="PIRSR600542-1"/>
    </source>
</evidence>
<dbReference type="GO" id="GO:0008458">
    <property type="term" value="F:carnitine O-octanoyltransferase activity"/>
    <property type="evidence" value="ECO:0007669"/>
    <property type="project" value="TreeGrafter"/>
</dbReference>
<feature type="active site" description="Proton acceptor" evidence="4">
    <location>
        <position position="313"/>
    </location>
</feature>
<comment type="caution">
    <text evidence="6">The sequence shown here is derived from an EMBL/GenBank/DDBJ whole genome shotgun (WGS) entry which is preliminary data.</text>
</comment>
<dbReference type="InterPro" id="IPR000542">
    <property type="entry name" value="Carn_acyl_trans"/>
</dbReference>
<protein>
    <recommendedName>
        <fullName evidence="5">Choline/carnitine acyltransferase domain-containing protein</fullName>
    </recommendedName>
</protein>
<dbReference type="Gene3D" id="3.30.559.10">
    <property type="entry name" value="Chloramphenicol acetyltransferase-like domain"/>
    <property type="match status" value="1"/>
</dbReference>
<comment type="similarity">
    <text evidence="1">Belongs to the carnitine/choline acetyltransferase family.</text>
</comment>
<dbReference type="PANTHER" id="PTHR22589:SF67">
    <property type="entry name" value="PEROXISOMAL CARNITINE O-OCTANOYLTRANSFERASE"/>
    <property type="match status" value="1"/>
</dbReference>
<dbReference type="GO" id="GO:0005777">
    <property type="term" value="C:peroxisome"/>
    <property type="evidence" value="ECO:0007669"/>
    <property type="project" value="TreeGrafter"/>
</dbReference>
<feature type="domain" description="Choline/carnitine acyltransferase" evidence="5">
    <location>
        <begin position="20"/>
        <end position="586"/>
    </location>
</feature>